<gene>
    <name evidence="2" type="ORF">ACFQE1_03290</name>
</gene>
<keyword evidence="3" id="KW-1185">Reference proteome</keyword>
<comment type="caution">
    <text evidence="2">The sequence shown here is derived from an EMBL/GenBank/DDBJ whole genome shotgun (WGS) entry which is preliminary data.</text>
</comment>
<dbReference type="AlphaFoldDB" id="A0ABD5RVT2"/>
<accession>A0ABD5RVT2</accession>
<sequence>MTTTDHDVAGTGDPPILLLTPTGGIRGGESCVATAHPSADGDTETVTVTYRAIDDWFEDQPAQFPSYGVILVGEHARSTQGQLDDDVSVEDGVPVVTTIADATNTAELGIVLDLYLDEWNPDEGSLVVCFESLTQLLETVSHQRAYRLMHLLVTRATSVGAHVHVHVHCDPTVLEPETLRTFSQLFETVIEPDIDAQASHPSLSLEEGLNVLHSSRRRSIIRVLSELEGSVWIEALVAQLEEDSNAESATTERVHDRLQAALVHTSPEARRMRRRRGRSGEPRCPSRVELLRRFGVSRRTRDHSGRTRSVSDAQ</sequence>
<reference evidence="2 3" key="1">
    <citation type="journal article" date="2019" name="Int. J. Syst. Evol. Microbiol.">
        <title>The Global Catalogue of Microorganisms (GCM) 10K type strain sequencing project: providing services to taxonomists for standard genome sequencing and annotation.</title>
        <authorList>
            <consortium name="The Broad Institute Genomics Platform"/>
            <consortium name="The Broad Institute Genome Sequencing Center for Infectious Disease"/>
            <person name="Wu L."/>
            <person name="Ma J."/>
        </authorList>
    </citation>
    <scope>NUCLEOTIDE SEQUENCE [LARGE SCALE GENOMIC DNA]</scope>
    <source>
        <strain evidence="2 3">NBRC 111368</strain>
    </source>
</reference>
<dbReference type="Pfam" id="PF24336">
    <property type="entry name" value="DUF7504"/>
    <property type="match status" value="1"/>
</dbReference>
<dbReference type="EMBL" id="JBHSWU010000017">
    <property type="protein sequence ID" value="MFC6723430.1"/>
    <property type="molecule type" value="Genomic_DNA"/>
</dbReference>
<feature type="region of interest" description="Disordered" evidence="1">
    <location>
        <begin position="267"/>
        <end position="314"/>
    </location>
</feature>
<protein>
    <submittedName>
        <fullName evidence="2">Uncharacterized protein</fullName>
    </submittedName>
</protein>
<dbReference type="Proteomes" id="UP001596328">
    <property type="component" value="Unassembled WGS sequence"/>
</dbReference>
<organism evidence="2 3">
    <name type="scientific">Halobium palmae</name>
    <dbReference type="NCBI Taxonomy" id="1776492"/>
    <lineage>
        <taxon>Archaea</taxon>
        <taxon>Methanobacteriati</taxon>
        <taxon>Methanobacteriota</taxon>
        <taxon>Stenosarchaea group</taxon>
        <taxon>Halobacteria</taxon>
        <taxon>Halobacteriales</taxon>
        <taxon>Haloferacaceae</taxon>
        <taxon>Halobium</taxon>
    </lineage>
</organism>
<evidence type="ECO:0000313" key="3">
    <source>
        <dbReference type="Proteomes" id="UP001596328"/>
    </source>
</evidence>
<evidence type="ECO:0000313" key="2">
    <source>
        <dbReference type="EMBL" id="MFC6723430.1"/>
    </source>
</evidence>
<name>A0ABD5RVT2_9EURY</name>
<feature type="compositionally biased region" description="Basic and acidic residues" evidence="1">
    <location>
        <begin position="278"/>
        <end position="292"/>
    </location>
</feature>
<evidence type="ECO:0000256" key="1">
    <source>
        <dbReference type="SAM" id="MobiDB-lite"/>
    </source>
</evidence>
<dbReference type="InterPro" id="IPR055927">
    <property type="entry name" value="DUF7504"/>
</dbReference>
<proteinExistence type="predicted"/>